<name>A0A2B7WG12_POLH7</name>
<evidence type="ECO:0000313" key="2">
    <source>
        <dbReference type="Proteomes" id="UP000224634"/>
    </source>
</evidence>
<protein>
    <submittedName>
        <fullName evidence="1">Uncharacterized protein</fullName>
    </submittedName>
</protein>
<keyword evidence="2" id="KW-1185">Reference proteome</keyword>
<dbReference type="EMBL" id="PDNA01000430">
    <property type="protein sequence ID" value="PGG95514.1"/>
    <property type="molecule type" value="Genomic_DNA"/>
</dbReference>
<sequence>MTMLDGTQLDHNISPSNCLPTASLEGETILEPNNNTDMLIPAASSSEEIILQEGCDCFVCQWILTVQPEPWESDEMNRVEEHNPQDATEQGLMTQYFLLVMNAAAGVPGALESAWELEFYLQNNNML</sequence>
<dbReference type="AlphaFoldDB" id="A0A2B7WG12"/>
<evidence type="ECO:0000313" key="1">
    <source>
        <dbReference type="EMBL" id="PGG95514.1"/>
    </source>
</evidence>
<organism evidence="1 2">
    <name type="scientific">Polytolypa hystricis (strain UAMH7299)</name>
    <dbReference type="NCBI Taxonomy" id="1447883"/>
    <lineage>
        <taxon>Eukaryota</taxon>
        <taxon>Fungi</taxon>
        <taxon>Dikarya</taxon>
        <taxon>Ascomycota</taxon>
        <taxon>Pezizomycotina</taxon>
        <taxon>Eurotiomycetes</taxon>
        <taxon>Eurotiomycetidae</taxon>
        <taxon>Onygenales</taxon>
        <taxon>Onygenales incertae sedis</taxon>
        <taxon>Polytolypa</taxon>
    </lineage>
</organism>
<comment type="caution">
    <text evidence="1">The sequence shown here is derived from an EMBL/GenBank/DDBJ whole genome shotgun (WGS) entry which is preliminary data.</text>
</comment>
<dbReference type="Proteomes" id="UP000224634">
    <property type="component" value="Unassembled WGS sequence"/>
</dbReference>
<gene>
    <name evidence="1" type="ORF">AJ80_09950</name>
</gene>
<reference evidence="1 2" key="1">
    <citation type="submission" date="2017-10" db="EMBL/GenBank/DDBJ databases">
        <title>Comparative genomics in systemic dimorphic fungi from Ajellomycetaceae.</title>
        <authorList>
            <person name="Munoz J.F."/>
            <person name="Mcewen J.G."/>
            <person name="Clay O.K."/>
            <person name="Cuomo C.A."/>
        </authorList>
    </citation>
    <scope>NUCLEOTIDE SEQUENCE [LARGE SCALE GENOMIC DNA]</scope>
    <source>
        <strain evidence="1 2">UAMH7299</strain>
    </source>
</reference>
<proteinExistence type="predicted"/>
<accession>A0A2B7WG12</accession>